<evidence type="ECO:0000313" key="3">
    <source>
        <dbReference type="EMBL" id="EFX41892.1"/>
    </source>
</evidence>
<feature type="compositionally biased region" description="Polar residues" evidence="1">
    <location>
        <begin position="103"/>
        <end position="112"/>
    </location>
</feature>
<sequence length="174" mass="19194">MHNTKVESQPSLQAPQIKETLKNFATILRQELLDFKPPITKLSIELNPDNLGKVEVVIQQVGKNIQVSVASSPPVSALLATHQSELRQNLAQMGFNDVDLRFNAQNDTGGSFQQNLGQNPGQHPQQQQNLGQNPNQPQQSQPQQNIEPSTQTPTLTMRDQNAPPSTSTQIPNYA</sequence>
<feature type="compositionally biased region" description="Low complexity" evidence="1">
    <location>
        <begin position="113"/>
        <end position="145"/>
    </location>
</feature>
<feature type="region of interest" description="Disordered" evidence="1">
    <location>
        <begin position="102"/>
        <end position="174"/>
    </location>
</feature>
<protein>
    <recommendedName>
        <fullName evidence="2">Flagellar hook-length control protein-like C-terminal domain-containing protein</fullName>
    </recommendedName>
</protein>
<proteinExistence type="predicted"/>
<feature type="compositionally biased region" description="Polar residues" evidence="1">
    <location>
        <begin position="146"/>
        <end position="174"/>
    </location>
</feature>
<evidence type="ECO:0000256" key="1">
    <source>
        <dbReference type="SAM" id="MobiDB-lite"/>
    </source>
</evidence>
<dbReference type="Gene3D" id="3.30.750.140">
    <property type="match status" value="1"/>
</dbReference>
<comment type="caution">
    <text evidence="3">The sequence shown here is derived from an EMBL/GenBank/DDBJ whole genome shotgun (WGS) entry which is preliminary data.</text>
</comment>
<dbReference type="AlphaFoldDB" id="E7G439"/>
<dbReference type="Pfam" id="PF02120">
    <property type="entry name" value="Flg_hook"/>
    <property type="match status" value="1"/>
</dbReference>
<gene>
    <name evidence="3" type="ORF">HSUHS5_0732</name>
</gene>
<reference evidence="3 4" key="1">
    <citation type="journal article" date="2011" name="Vet. Res.">
        <title>Genome sequence of Helicobacter suis supports its role in gastric pathology.</title>
        <authorList>
            <person name="Vermoote M."/>
            <person name="Vandekerckhove T.T."/>
            <person name="Flahou B."/>
            <person name="Pasmans F."/>
            <person name="Smet A."/>
            <person name="De Groote D."/>
            <person name="Van Criekinge W."/>
            <person name="Ducatelle R."/>
            <person name="Haesebrouck F."/>
        </authorList>
    </citation>
    <scope>NUCLEOTIDE SEQUENCE [LARGE SCALE GENOMIC DNA]</scope>
    <source>
        <strain evidence="3 4">HS5</strain>
    </source>
</reference>
<feature type="domain" description="Flagellar hook-length control protein-like C-terminal" evidence="2">
    <location>
        <begin position="30"/>
        <end position="109"/>
    </location>
</feature>
<dbReference type="InterPro" id="IPR021136">
    <property type="entry name" value="Flagellar_hook_control-like_C"/>
</dbReference>
<dbReference type="EMBL" id="ADHO01000119">
    <property type="protein sequence ID" value="EFX41892.1"/>
    <property type="molecule type" value="Genomic_DNA"/>
</dbReference>
<accession>E7G439</accession>
<dbReference type="InterPro" id="IPR038610">
    <property type="entry name" value="FliK-like_C_sf"/>
</dbReference>
<dbReference type="Proteomes" id="UP000054093">
    <property type="component" value="Unassembled WGS sequence"/>
</dbReference>
<evidence type="ECO:0000313" key="4">
    <source>
        <dbReference type="Proteomes" id="UP000054093"/>
    </source>
</evidence>
<evidence type="ECO:0000259" key="2">
    <source>
        <dbReference type="Pfam" id="PF02120"/>
    </source>
</evidence>
<organism evidence="3 4">
    <name type="scientific">Helicobacter suis HS5</name>
    <dbReference type="NCBI Taxonomy" id="710394"/>
    <lineage>
        <taxon>Bacteria</taxon>
        <taxon>Pseudomonadati</taxon>
        <taxon>Campylobacterota</taxon>
        <taxon>Epsilonproteobacteria</taxon>
        <taxon>Campylobacterales</taxon>
        <taxon>Helicobacteraceae</taxon>
        <taxon>Helicobacter</taxon>
    </lineage>
</organism>
<name>E7G439_9HELI</name>